<sequence length="681" mass="76484">MALTRNGCITRIASPASHATTIVRIMPLSLENKPGRRDSISLSRELYSMIERRVFHLIITHPKQLNYMKKILLSLAFSWMAASSLFAAKAKPGVCRLMMTDGSYVSATLKGDENFHYYTLLDGTPLQKMTNGTYEISSTQALQARLQASMARKTRACSIGNQQYFPHLGTPKALVILVEFQDVKFKSTSPAATFNHYLNAEVGEAAPVADAKVFSTKEETTNYGSVREYFKHCSLGKFVPQFDVVGPVTLSQNSAYYGKNRSEDDIDIHCDQMLGEACSLVDDQVDFSQYDADGDGCVDLVYVIYAGYSESISGNSDDCLWPKSGATLFYRYDQNGNLAGNLECDGMSFSRYGINNELNGTPKDTQDGKYLLNGIGLFCHEFSHTMGLPDHYPVSGSSTYADNQSPEYWDLMDAGEYTQDGYRPTPYTPWEKMMMGWIDPITLSSTQAEQLTLEPYDMASKAYKIMADVDDSNFFINENYSAGTISEATRQNLKKRAQGEFLLLQNIRNEGWYKSLPGYGLLVWRIDYADKDYVSLYDYPNDIKGISRVMVVPADGLVINQMNCGDNNTYTWSDYDTSNQNDPFPAYGIGKDGSDVNSLTEVKFNWSTLTSRPLYNIKKDEATGMVTFDYLKDFASTGISKTIINITDKRPTEYYDMEGRKVKNPIKGHLYITNKGYKMIF</sequence>
<dbReference type="OrthoDB" id="9813478at2"/>
<dbReference type="GO" id="GO:0006508">
    <property type="term" value="P:proteolysis"/>
    <property type="evidence" value="ECO:0007669"/>
    <property type="project" value="UniProtKB-KW"/>
</dbReference>
<keyword evidence="3" id="KW-0482">Metalloprotease</keyword>
<evidence type="ECO:0000259" key="2">
    <source>
        <dbReference type="Pfam" id="PF05547"/>
    </source>
</evidence>
<evidence type="ECO:0000313" key="3">
    <source>
        <dbReference type="EMBL" id="MQN79827.1"/>
    </source>
</evidence>
<dbReference type="Proteomes" id="UP000480425">
    <property type="component" value="Unassembled WGS sequence"/>
</dbReference>
<dbReference type="EMBL" id="VZCB01000020">
    <property type="protein sequence ID" value="MQN79827.1"/>
    <property type="molecule type" value="Genomic_DNA"/>
</dbReference>
<keyword evidence="3" id="KW-0378">Hydrolase</keyword>
<dbReference type="Pfam" id="PF05547">
    <property type="entry name" value="Peptidase_M6"/>
    <property type="match status" value="1"/>
</dbReference>
<feature type="domain" description="Peptidase M6-like" evidence="2">
    <location>
        <begin position="170"/>
        <end position="432"/>
    </location>
</feature>
<keyword evidence="1" id="KW-1133">Transmembrane helix</keyword>
<dbReference type="PANTHER" id="PTHR41775:SF1">
    <property type="entry name" value="PEPTIDASE M6-LIKE DOMAIN-CONTAINING PROTEIN"/>
    <property type="match status" value="1"/>
</dbReference>
<dbReference type="AlphaFoldDB" id="A0A6G1TXC2"/>
<reference evidence="3 4" key="1">
    <citation type="submission" date="2019-09" db="EMBL/GenBank/DDBJ databases">
        <title>Distinct polysaccharide growth profiles of human intestinal Prevotella copri isolates.</title>
        <authorList>
            <person name="Fehlner-Peach H."/>
            <person name="Magnabosco C."/>
            <person name="Raghavan V."/>
            <person name="Scher J.U."/>
            <person name="Tett A."/>
            <person name="Cox L.M."/>
            <person name="Gottsegen C."/>
            <person name="Watters A."/>
            <person name="Wiltshire- Gordon J.D."/>
            <person name="Segata N."/>
            <person name="Bonneau R."/>
            <person name="Littman D.R."/>
        </authorList>
    </citation>
    <scope>NUCLEOTIDE SEQUENCE [LARGE SCALE GENOMIC DNA]</scope>
    <source>
        <strain evidence="4">iA622</strain>
    </source>
</reference>
<name>A0A6G1TXC2_9BACT</name>
<protein>
    <submittedName>
        <fullName evidence="3">M6 family metalloprotease domain-containing protein</fullName>
    </submittedName>
</protein>
<comment type="caution">
    <text evidence="3">The sequence shown here is derived from an EMBL/GenBank/DDBJ whole genome shotgun (WGS) entry which is preliminary data.</text>
</comment>
<organism evidence="3 4">
    <name type="scientific">Segatella copri</name>
    <dbReference type="NCBI Taxonomy" id="165179"/>
    <lineage>
        <taxon>Bacteria</taxon>
        <taxon>Pseudomonadati</taxon>
        <taxon>Bacteroidota</taxon>
        <taxon>Bacteroidia</taxon>
        <taxon>Bacteroidales</taxon>
        <taxon>Prevotellaceae</taxon>
        <taxon>Segatella</taxon>
    </lineage>
</organism>
<keyword evidence="3" id="KW-0645">Protease</keyword>
<dbReference type="GO" id="GO:0008237">
    <property type="term" value="F:metallopeptidase activity"/>
    <property type="evidence" value="ECO:0007669"/>
    <property type="project" value="UniProtKB-KW"/>
</dbReference>
<dbReference type="NCBIfam" id="TIGR03296">
    <property type="entry name" value="M6dom_TIGR03296"/>
    <property type="match status" value="1"/>
</dbReference>
<evidence type="ECO:0000256" key="1">
    <source>
        <dbReference type="SAM" id="Phobius"/>
    </source>
</evidence>
<keyword evidence="1" id="KW-0812">Transmembrane</keyword>
<dbReference type="SUPFAM" id="SSF55486">
    <property type="entry name" value="Metalloproteases ('zincins'), catalytic domain"/>
    <property type="match status" value="1"/>
</dbReference>
<feature type="transmembrane region" description="Helical" evidence="1">
    <location>
        <begin position="71"/>
        <end position="88"/>
    </location>
</feature>
<accession>A0A6G1TXC2</accession>
<evidence type="ECO:0000313" key="4">
    <source>
        <dbReference type="Proteomes" id="UP000480425"/>
    </source>
</evidence>
<dbReference type="InterPro" id="IPR008757">
    <property type="entry name" value="Peptidase_M6-like_domain"/>
</dbReference>
<keyword evidence="1" id="KW-0472">Membrane</keyword>
<dbReference type="PANTHER" id="PTHR41775">
    <property type="entry name" value="SECRETED PROTEIN-RELATED"/>
    <property type="match status" value="1"/>
</dbReference>
<gene>
    <name evidence="3" type="ORF">F7D73_02400</name>
</gene>
<proteinExistence type="predicted"/>